<evidence type="ECO:0000313" key="3">
    <source>
        <dbReference type="Proteomes" id="UP001178662"/>
    </source>
</evidence>
<keyword evidence="3" id="KW-1185">Reference proteome</keyword>
<sequence length="280" mass="31745">MPDHWNKRFMLIVTILLVVSLLLTACGERNLEAANADSSERETLETNTSEQDEMEQSPPVEQEVVEEEPFVAELLGEIPEKDISLYSRESEGVVLHVRDAEQVFLWEYMTPRRIMPILEVYDYDGDGVEELSAILYIGSGTGVSVQDLHIVEINNTKQSLFIDHFFEPEDYLAQIDDTVKFKTITQAGELFGELTLGSHIDLINLETFQSIENGKITNRLAYGSIISFYSEQGKLMLNFKIGITKENSVMPEYFGSITADINYRAGSFTLVNFKFEQDPS</sequence>
<reference evidence="2" key="1">
    <citation type="submission" date="2023-03" db="EMBL/GenBank/DDBJ databases">
        <title>Andean soil-derived lignocellulolytic bacterial consortium as a source of novel taxa and putative plastic-active enzymes.</title>
        <authorList>
            <person name="Diaz-Garcia L."/>
            <person name="Chuvochina M."/>
            <person name="Feuerriegel G."/>
            <person name="Bunk B."/>
            <person name="Sproer C."/>
            <person name="Streit W.R."/>
            <person name="Rodriguez L.M."/>
            <person name="Overmann J."/>
            <person name="Jimenez D.J."/>
        </authorList>
    </citation>
    <scope>NUCLEOTIDE SEQUENCE</scope>
    <source>
        <strain evidence="2">MAG 2441</strain>
    </source>
</reference>
<evidence type="ECO:0000256" key="1">
    <source>
        <dbReference type="SAM" id="MobiDB-lite"/>
    </source>
</evidence>
<accession>A0AA95EZJ4</accession>
<dbReference type="AlphaFoldDB" id="A0AA95EZJ4"/>
<organism evidence="2 3">
    <name type="scientific">Candidatus Cohnella colombiensis</name>
    <dbReference type="NCBI Taxonomy" id="3121368"/>
    <lineage>
        <taxon>Bacteria</taxon>
        <taxon>Bacillati</taxon>
        <taxon>Bacillota</taxon>
        <taxon>Bacilli</taxon>
        <taxon>Bacillales</taxon>
        <taxon>Paenibacillaceae</taxon>
        <taxon>Cohnella</taxon>
    </lineage>
</organism>
<protein>
    <submittedName>
        <fullName evidence="2">Uncharacterized protein</fullName>
    </submittedName>
</protein>
<dbReference type="EMBL" id="CP119317">
    <property type="protein sequence ID" value="WEK55744.1"/>
    <property type="molecule type" value="Genomic_DNA"/>
</dbReference>
<name>A0AA95EZJ4_9BACL</name>
<proteinExistence type="predicted"/>
<gene>
    <name evidence="2" type="ORF">P0Y55_06780</name>
</gene>
<feature type="region of interest" description="Disordered" evidence="1">
    <location>
        <begin position="34"/>
        <end position="63"/>
    </location>
</feature>
<dbReference type="Proteomes" id="UP001178662">
    <property type="component" value="Chromosome"/>
</dbReference>
<dbReference type="PROSITE" id="PS51257">
    <property type="entry name" value="PROKAR_LIPOPROTEIN"/>
    <property type="match status" value="1"/>
</dbReference>
<evidence type="ECO:0000313" key="2">
    <source>
        <dbReference type="EMBL" id="WEK55744.1"/>
    </source>
</evidence>